<organism evidence="1 2">
    <name type="scientific">Virgibacillus kapii</name>
    <dbReference type="NCBI Taxonomy" id="1638645"/>
    <lineage>
        <taxon>Bacteria</taxon>
        <taxon>Bacillati</taxon>
        <taxon>Bacillota</taxon>
        <taxon>Bacilli</taxon>
        <taxon>Bacillales</taxon>
        <taxon>Bacillaceae</taxon>
        <taxon>Virgibacillus</taxon>
    </lineage>
</organism>
<protein>
    <submittedName>
        <fullName evidence="1">Uncharacterized protein</fullName>
    </submittedName>
</protein>
<evidence type="ECO:0000313" key="2">
    <source>
        <dbReference type="Proteomes" id="UP000634435"/>
    </source>
</evidence>
<gene>
    <name evidence="1" type="ORF">GCM10007111_43290</name>
</gene>
<dbReference type="Proteomes" id="UP000634435">
    <property type="component" value="Unassembled WGS sequence"/>
</dbReference>
<comment type="caution">
    <text evidence="1">The sequence shown here is derived from an EMBL/GenBank/DDBJ whole genome shotgun (WGS) entry which is preliminary data.</text>
</comment>
<keyword evidence="2" id="KW-1185">Reference proteome</keyword>
<proteinExistence type="predicted"/>
<dbReference type="EMBL" id="BMPN01000014">
    <property type="protein sequence ID" value="GGJ76986.1"/>
    <property type="molecule type" value="Genomic_DNA"/>
</dbReference>
<evidence type="ECO:0000313" key="1">
    <source>
        <dbReference type="EMBL" id="GGJ76986.1"/>
    </source>
</evidence>
<reference evidence="2" key="1">
    <citation type="journal article" date="2019" name="Int. J. Syst. Evol. Microbiol.">
        <title>The Global Catalogue of Microorganisms (GCM) 10K type strain sequencing project: providing services to taxonomists for standard genome sequencing and annotation.</title>
        <authorList>
            <consortium name="The Broad Institute Genomics Platform"/>
            <consortium name="The Broad Institute Genome Sequencing Center for Infectious Disease"/>
            <person name="Wu L."/>
            <person name="Ma J."/>
        </authorList>
    </citation>
    <scope>NUCLEOTIDE SEQUENCE [LARGE SCALE GENOMIC DNA]</scope>
    <source>
        <strain evidence="2">JCM 30071</strain>
    </source>
</reference>
<sequence length="58" mass="6687">MNVRIVYDSLGVEKGYTTLTNDRKELMHRLQRLGVSVSSIKSLKIDGKEYYPEKLQQG</sequence>
<accession>A0ABQ2DXB7</accession>
<name>A0ABQ2DXB7_9BACI</name>